<name>A0A837G6F8_9VIBR</name>
<dbReference type="RefSeq" id="WP_045986112.1">
    <property type="nucleotide sequence ID" value="NZ_CP063051.1"/>
</dbReference>
<dbReference type="CDD" id="cd04332">
    <property type="entry name" value="YbaK_like"/>
    <property type="match status" value="1"/>
</dbReference>
<dbReference type="PANTHER" id="PTHR30411">
    <property type="entry name" value="CYTOPLASMIC PROTEIN"/>
    <property type="match status" value="1"/>
</dbReference>
<organism evidence="1">
    <name type="scientific">Vibrio coralliilyticus</name>
    <dbReference type="NCBI Taxonomy" id="190893"/>
    <lineage>
        <taxon>Bacteria</taxon>
        <taxon>Pseudomonadati</taxon>
        <taxon>Pseudomonadota</taxon>
        <taxon>Gammaproteobacteria</taxon>
        <taxon>Vibrionales</taxon>
        <taxon>Vibrionaceae</taxon>
        <taxon>Vibrio</taxon>
    </lineage>
</organism>
<dbReference type="GO" id="GO:0002161">
    <property type="term" value="F:aminoacyl-tRNA deacylase activity"/>
    <property type="evidence" value="ECO:0007669"/>
    <property type="project" value="InterPro"/>
</dbReference>
<dbReference type="AlphaFoldDB" id="A0A837G6F8"/>
<proteinExistence type="predicted"/>
<accession>A0A837G6F8</accession>
<dbReference type="Pfam" id="PF04073">
    <property type="entry name" value="tRNA_edit"/>
    <property type="match status" value="1"/>
</dbReference>
<dbReference type="InterPro" id="IPR036754">
    <property type="entry name" value="YbaK/aa-tRNA-synt-asso_dom_sf"/>
</dbReference>
<dbReference type="InterPro" id="IPR007214">
    <property type="entry name" value="YbaK/aa-tRNA-synth-assoc-dom"/>
</dbReference>
<dbReference type="PANTHER" id="PTHR30411:SF9">
    <property type="entry name" value="MULTIFUNCTIONAL SER_THR-TRNA DEACYLASE PROXP-Y"/>
    <property type="match status" value="1"/>
</dbReference>
<comment type="caution">
    <text evidence="1">The sequence shown here is derived from an EMBL/GenBank/DDBJ whole genome shotgun (WGS) entry which is preliminary data.</text>
</comment>
<gene>
    <name evidence="1" type="ORF">TW71_12395</name>
</gene>
<dbReference type="SUPFAM" id="SSF55826">
    <property type="entry name" value="YbaK/ProRS associated domain"/>
    <property type="match status" value="1"/>
</dbReference>
<dbReference type="EMBL" id="JXXR01000014">
    <property type="protein sequence ID" value="KJY72378.1"/>
    <property type="molecule type" value="Genomic_DNA"/>
</dbReference>
<reference evidence="1" key="1">
    <citation type="journal article" date="2015" name="BMC Genomics">
        <title>Genome mining reveals unlocked bioactive potential of marine Gram-negative bacteria.</title>
        <authorList>
            <person name="Machado H."/>
            <person name="Sonnenschein E.C."/>
            <person name="Melchiorsen J."/>
            <person name="Gram L."/>
        </authorList>
    </citation>
    <scope>NUCLEOTIDE SEQUENCE</scope>
    <source>
        <strain evidence="1">S2052</strain>
    </source>
</reference>
<dbReference type="Gene3D" id="3.90.960.10">
    <property type="entry name" value="YbaK/aminoacyl-tRNA synthetase-associated domain"/>
    <property type="match status" value="1"/>
</dbReference>
<sequence length="157" mass="17423">MTNKFETKLTRYLTEQRVSFRILPHQSPAITIEEAAQQRGVRPAQMVKSMLLRDMGDLYALACAPGDQSVDPKKVRALLGCRRMTCVALSMVEELTGYQIGTVTPLLLPTEMPIVFDRQLLNEETVTISSGSNMAGIALARDDLIRLCNPVLADICR</sequence>
<protein>
    <submittedName>
        <fullName evidence="1">Regulatory protein</fullName>
    </submittedName>
</protein>
<evidence type="ECO:0000313" key="1">
    <source>
        <dbReference type="EMBL" id="KJY72378.1"/>
    </source>
</evidence>